<dbReference type="Proteomes" id="UP000634780">
    <property type="component" value="Unassembled WGS sequence"/>
</dbReference>
<evidence type="ECO:0000313" key="1">
    <source>
        <dbReference type="EMBL" id="MBJ3809339.1"/>
    </source>
</evidence>
<keyword evidence="2" id="KW-1185">Reference proteome</keyword>
<sequence>MDAAAAGAAVLMAALNEAVRDFQTYGYDQFLAHQGAVTPRYGGILPPAVHAHVDVGVSFDLVGAARRGGRREARMSVSVGLRDEMFVVAGEAGVDALEPGDADEPWEYLRELPEVAASDLDECVALIRDYTARLCGYTAFLDDIGVPRSSRSPTGQA</sequence>
<protein>
    <submittedName>
        <fullName evidence="1">Uncharacterized protein</fullName>
    </submittedName>
</protein>
<name>A0ABS0X805_9ACTN</name>
<dbReference type="EMBL" id="JAEKOZ010000011">
    <property type="protein sequence ID" value="MBJ3809339.1"/>
    <property type="molecule type" value="Genomic_DNA"/>
</dbReference>
<evidence type="ECO:0000313" key="2">
    <source>
        <dbReference type="Proteomes" id="UP000634780"/>
    </source>
</evidence>
<dbReference type="RefSeq" id="WP_190118797.1">
    <property type="nucleotide sequence ID" value="NZ_BMVR01000012.1"/>
</dbReference>
<reference evidence="1 2" key="1">
    <citation type="submission" date="2020-12" db="EMBL/GenBank/DDBJ databases">
        <title>Streptomyces typhae sp. nov., a novel endophytic actinomycete isolated from the root of cattail pollen (Typha angustifolia L.).</title>
        <authorList>
            <person name="Peng C."/>
            <person name="Liu C."/>
        </authorList>
    </citation>
    <scope>NUCLEOTIDE SEQUENCE [LARGE SCALE GENOMIC DNA]</scope>
    <source>
        <strain evidence="1 2">JCM 4753</strain>
    </source>
</reference>
<organism evidence="1 2">
    <name type="scientific">Streptomyces flavofungini</name>
    <dbReference type="NCBI Taxonomy" id="68200"/>
    <lineage>
        <taxon>Bacteria</taxon>
        <taxon>Bacillati</taxon>
        <taxon>Actinomycetota</taxon>
        <taxon>Actinomycetes</taxon>
        <taxon>Kitasatosporales</taxon>
        <taxon>Streptomycetaceae</taxon>
        <taxon>Streptomyces</taxon>
    </lineage>
</organism>
<proteinExistence type="predicted"/>
<gene>
    <name evidence="1" type="ORF">JGB26_19825</name>
</gene>
<comment type="caution">
    <text evidence="1">The sequence shown here is derived from an EMBL/GenBank/DDBJ whole genome shotgun (WGS) entry which is preliminary data.</text>
</comment>
<accession>A0ABS0X805</accession>